<reference evidence="1 2" key="1">
    <citation type="journal article" date="2016" name="Nat. Commun.">
        <title>Thousands of microbial genomes shed light on interconnected biogeochemical processes in an aquifer system.</title>
        <authorList>
            <person name="Anantharaman K."/>
            <person name="Brown C.T."/>
            <person name="Hug L.A."/>
            <person name="Sharon I."/>
            <person name="Castelle C.J."/>
            <person name="Probst A.J."/>
            <person name="Thomas B.C."/>
            <person name="Singh A."/>
            <person name="Wilkins M.J."/>
            <person name="Karaoz U."/>
            <person name="Brodie E.L."/>
            <person name="Williams K.H."/>
            <person name="Hubbard S.S."/>
            <person name="Banfield J.F."/>
        </authorList>
    </citation>
    <scope>NUCLEOTIDE SEQUENCE [LARGE SCALE GENOMIC DNA]</scope>
    <source>
        <strain evidence="2">RIFCSPHIGHO2_01_FULL_58_15</strain>
    </source>
</reference>
<dbReference type="Gene3D" id="3.40.50.2300">
    <property type="match status" value="1"/>
</dbReference>
<comment type="caution">
    <text evidence="1">The sequence shown here is derived from an EMBL/GenBank/DDBJ whole genome shotgun (WGS) entry which is preliminary data.</text>
</comment>
<name>A0A1G2PPK5_TERXR</name>
<dbReference type="SUPFAM" id="SSF52172">
    <property type="entry name" value="CheY-like"/>
    <property type="match status" value="1"/>
</dbReference>
<dbReference type="Proteomes" id="UP000178690">
    <property type="component" value="Unassembled WGS sequence"/>
</dbReference>
<dbReference type="InterPro" id="IPR011006">
    <property type="entry name" value="CheY-like_superfamily"/>
</dbReference>
<proteinExistence type="predicted"/>
<gene>
    <name evidence="1" type="ORF">A2682_03495</name>
</gene>
<dbReference type="STRING" id="1802363.A2682_03495"/>
<evidence type="ECO:0000313" key="2">
    <source>
        <dbReference type="Proteomes" id="UP000178690"/>
    </source>
</evidence>
<accession>A0A1G2PPK5</accession>
<dbReference type="EMBL" id="MHST01000008">
    <property type="protein sequence ID" value="OHA49542.1"/>
    <property type="molecule type" value="Genomic_DNA"/>
</dbReference>
<protein>
    <recommendedName>
        <fullName evidence="3">Response regulatory domain-containing protein</fullName>
    </recommendedName>
</protein>
<organism evidence="1 2">
    <name type="scientific">Terrybacteria sp. (strain RIFCSPHIGHO2_01_FULL_58_15)</name>
    <dbReference type="NCBI Taxonomy" id="1802363"/>
    <lineage>
        <taxon>Bacteria</taxon>
        <taxon>Candidatus Terryibacteriota</taxon>
    </lineage>
</organism>
<evidence type="ECO:0000313" key="1">
    <source>
        <dbReference type="EMBL" id="OHA49542.1"/>
    </source>
</evidence>
<evidence type="ECO:0008006" key="3">
    <source>
        <dbReference type="Google" id="ProtNLM"/>
    </source>
</evidence>
<dbReference type="AlphaFoldDB" id="A0A1G2PPK5"/>
<sequence>MNLPKVLVVEDLEQFHDFWGSRLEGKVTLVSAFSIREAQEQFAQNPDVVAIVMDACVPGNAPTTQPLVRKLRETFTGPIIATSSLPEYRQELLRAGCDHECEKEMLPQKLCDVLGLSPL</sequence>